<evidence type="ECO:0000256" key="6">
    <source>
        <dbReference type="SAM" id="MobiDB-lite"/>
    </source>
</evidence>
<accession>A0A0D0C156</accession>
<feature type="region of interest" description="Disordered" evidence="6">
    <location>
        <begin position="77"/>
        <end position="118"/>
    </location>
</feature>
<organism evidence="8 9">
    <name type="scientific">Collybiopsis luxurians FD-317 M1</name>
    <dbReference type="NCBI Taxonomy" id="944289"/>
    <lineage>
        <taxon>Eukaryota</taxon>
        <taxon>Fungi</taxon>
        <taxon>Dikarya</taxon>
        <taxon>Basidiomycota</taxon>
        <taxon>Agaricomycotina</taxon>
        <taxon>Agaricomycetes</taxon>
        <taxon>Agaricomycetidae</taxon>
        <taxon>Agaricales</taxon>
        <taxon>Marasmiineae</taxon>
        <taxon>Omphalotaceae</taxon>
        <taxon>Collybiopsis</taxon>
        <taxon>Collybiopsis luxurians</taxon>
    </lineage>
</organism>
<evidence type="ECO:0000256" key="5">
    <source>
        <dbReference type="ARBA" id="ARBA00023242"/>
    </source>
</evidence>
<feature type="domain" description="Xylanolytic transcriptional activator regulatory" evidence="7">
    <location>
        <begin position="287"/>
        <end position="479"/>
    </location>
</feature>
<dbReference type="AlphaFoldDB" id="A0A0D0C156"/>
<evidence type="ECO:0000256" key="4">
    <source>
        <dbReference type="ARBA" id="ARBA00023163"/>
    </source>
</evidence>
<keyword evidence="2" id="KW-0862">Zinc</keyword>
<dbReference type="EMBL" id="KN834863">
    <property type="protein sequence ID" value="KIK51432.1"/>
    <property type="molecule type" value="Genomic_DNA"/>
</dbReference>
<dbReference type="Pfam" id="PF04082">
    <property type="entry name" value="Fungal_trans"/>
    <property type="match status" value="1"/>
</dbReference>
<name>A0A0D0C156_9AGAR</name>
<evidence type="ECO:0000259" key="7">
    <source>
        <dbReference type="Pfam" id="PF04082"/>
    </source>
</evidence>
<gene>
    <name evidence="8" type="ORF">GYMLUDRAFT_252053</name>
</gene>
<evidence type="ECO:0000313" key="9">
    <source>
        <dbReference type="Proteomes" id="UP000053593"/>
    </source>
</evidence>
<dbReference type="Proteomes" id="UP000053593">
    <property type="component" value="Unassembled WGS sequence"/>
</dbReference>
<evidence type="ECO:0000256" key="3">
    <source>
        <dbReference type="ARBA" id="ARBA00023015"/>
    </source>
</evidence>
<dbReference type="InterPro" id="IPR007219">
    <property type="entry name" value="XnlR_reg_dom"/>
</dbReference>
<reference evidence="8 9" key="1">
    <citation type="submission" date="2014-04" db="EMBL/GenBank/DDBJ databases">
        <title>Evolutionary Origins and Diversification of the Mycorrhizal Mutualists.</title>
        <authorList>
            <consortium name="DOE Joint Genome Institute"/>
            <consortium name="Mycorrhizal Genomics Consortium"/>
            <person name="Kohler A."/>
            <person name="Kuo A."/>
            <person name="Nagy L.G."/>
            <person name="Floudas D."/>
            <person name="Copeland A."/>
            <person name="Barry K.W."/>
            <person name="Cichocki N."/>
            <person name="Veneault-Fourrey C."/>
            <person name="LaButti K."/>
            <person name="Lindquist E.A."/>
            <person name="Lipzen A."/>
            <person name="Lundell T."/>
            <person name="Morin E."/>
            <person name="Murat C."/>
            <person name="Riley R."/>
            <person name="Ohm R."/>
            <person name="Sun H."/>
            <person name="Tunlid A."/>
            <person name="Henrissat B."/>
            <person name="Grigoriev I.V."/>
            <person name="Hibbett D.S."/>
            <person name="Martin F."/>
        </authorList>
    </citation>
    <scope>NUCLEOTIDE SEQUENCE [LARGE SCALE GENOMIC DNA]</scope>
    <source>
        <strain evidence="8 9">FD-317 M1</strain>
    </source>
</reference>
<feature type="region of interest" description="Disordered" evidence="6">
    <location>
        <begin position="52"/>
        <end position="71"/>
    </location>
</feature>
<dbReference type="HOGENOM" id="CLU_397430_0_0_1"/>
<keyword evidence="1" id="KW-0479">Metal-binding</keyword>
<evidence type="ECO:0000256" key="1">
    <source>
        <dbReference type="ARBA" id="ARBA00022723"/>
    </source>
</evidence>
<dbReference type="PANTHER" id="PTHR47660">
    <property type="entry name" value="TRANSCRIPTION FACTOR WITH C2H2 AND ZN(2)-CYS(6) DNA BINDING DOMAIN (EUROFUNG)-RELATED-RELATED"/>
    <property type="match status" value="1"/>
</dbReference>
<dbReference type="GO" id="GO:0003677">
    <property type="term" value="F:DNA binding"/>
    <property type="evidence" value="ECO:0007669"/>
    <property type="project" value="InterPro"/>
</dbReference>
<dbReference type="OrthoDB" id="1405595at2759"/>
<sequence>MSSDIYAQDSPQSTYAIAQQRKGPPLSADLSLLVVTFWPVTRSPVARAVRVENPAKPVPKPSYTNDPEVSRAKLQKAARARLQRDGSNAPSTPESVDSNRSQMSASDASSPTSTSADSGYSLTLMQAVSLAPTSPNQSLTEFDQEVAEGQIPSSIDGHLASFSSEFIETWMQCASAASIESGASTEVIPNLVDQPSHTTETDTNANENPFNVTLLDPFTSGPLDFIKLKDPDQSMVTPTNMASPASTMPLLQQPFSLADIPPAANLERAVKHQLAHGTEAELRIYMHFFFSSFSLKIPIIHEATWIEKDRPLALLTVMQACGALYVRTKQAKGFIRHTLMFNTSPQCDSVDPNTQIDLIFALGLLQCLAIFSKQKERRTASALYHGMMKQMIARSGVLQVIQSWKSPEFFDETPVDEAWHSWARYESVKRLCCLTHLQACDFIIFFAIPPYTQHAIEGTLPCDDELWRALTAQDWVTSLRATSQYGSPTVRLHGANAQAAIGSLYSQFATLTPPLSRITEFAQYLLIHEILSRLFLGSYIHATTAATMPDMLLGGKSALENICSYHQNALKNWFVSWQKGQGSSIHGSWASDSLCYYRLAQLTLQLLREESLPLLTLQDYRPEAEELRFQVLRRWLHLVRGSQQIEQLDISLMQEDTTKMQQLYKSLEATTTETSTDRAETEDINGFLGVFIQ</sequence>
<keyword evidence="3" id="KW-0805">Transcription regulation</keyword>
<proteinExistence type="predicted"/>
<keyword evidence="4" id="KW-0804">Transcription</keyword>
<keyword evidence="5" id="KW-0539">Nucleus</keyword>
<feature type="compositionally biased region" description="Polar residues" evidence="6">
    <location>
        <begin position="85"/>
        <end position="96"/>
    </location>
</feature>
<protein>
    <recommendedName>
        <fullName evidence="7">Xylanolytic transcriptional activator regulatory domain-containing protein</fullName>
    </recommendedName>
</protein>
<dbReference type="GO" id="GO:0008270">
    <property type="term" value="F:zinc ion binding"/>
    <property type="evidence" value="ECO:0007669"/>
    <property type="project" value="InterPro"/>
</dbReference>
<feature type="compositionally biased region" description="Low complexity" evidence="6">
    <location>
        <begin position="98"/>
        <end position="118"/>
    </location>
</feature>
<evidence type="ECO:0000256" key="2">
    <source>
        <dbReference type="ARBA" id="ARBA00022833"/>
    </source>
</evidence>
<dbReference type="GO" id="GO:0006351">
    <property type="term" value="P:DNA-templated transcription"/>
    <property type="evidence" value="ECO:0007669"/>
    <property type="project" value="InterPro"/>
</dbReference>
<evidence type="ECO:0000313" key="8">
    <source>
        <dbReference type="EMBL" id="KIK51432.1"/>
    </source>
</evidence>
<keyword evidence="9" id="KW-1185">Reference proteome</keyword>